<reference evidence="1" key="1">
    <citation type="submission" date="2019-12" db="EMBL/GenBank/DDBJ databases">
        <title>An insight into the sialome of adult female Ixodes ricinus ticks feeding for 6 days.</title>
        <authorList>
            <person name="Perner J."/>
            <person name="Ribeiro J.M.C."/>
        </authorList>
    </citation>
    <scope>NUCLEOTIDE SEQUENCE</scope>
    <source>
        <strain evidence="1">Semi-engorged</strain>
        <tissue evidence="1">Salivary glands</tissue>
    </source>
</reference>
<accession>A0A6B0U2S1</accession>
<protein>
    <submittedName>
        <fullName evidence="1">Putative secreted protein</fullName>
    </submittedName>
</protein>
<dbReference type="EMBL" id="GIFC01001404">
    <property type="protein sequence ID" value="MXU83487.1"/>
    <property type="molecule type" value="Transcribed_RNA"/>
</dbReference>
<organism evidence="1">
    <name type="scientific">Ixodes ricinus</name>
    <name type="common">Common tick</name>
    <name type="synonym">Acarus ricinus</name>
    <dbReference type="NCBI Taxonomy" id="34613"/>
    <lineage>
        <taxon>Eukaryota</taxon>
        <taxon>Metazoa</taxon>
        <taxon>Ecdysozoa</taxon>
        <taxon>Arthropoda</taxon>
        <taxon>Chelicerata</taxon>
        <taxon>Arachnida</taxon>
        <taxon>Acari</taxon>
        <taxon>Parasitiformes</taxon>
        <taxon>Ixodida</taxon>
        <taxon>Ixodoidea</taxon>
        <taxon>Ixodidae</taxon>
        <taxon>Ixodinae</taxon>
        <taxon>Ixodes</taxon>
    </lineage>
</organism>
<sequence>MGGGASMPPKKFVIFVKLMPQFLLATPRRTGSSGWRLDSKSGECAAFATSPQPLHVTTNWRLAPTPVSFSSSAGL</sequence>
<evidence type="ECO:0000313" key="1">
    <source>
        <dbReference type="EMBL" id="MXU83487.1"/>
    </source>
</evidence>
<dbReference type="AlphaFoldDB" id="A0A6B0U2S1"/>
<name>A0A6B0U2S1_IXORI</name>
<proteinExistence type="predicted"/>